<dbReference type="InterPro" id="IPR012910">
    <property type="entry name" value="Plug_dom"/>
</dbReference>
<keyword evidence="6 14" id="KW-0812">Transmembrane</keyword>
<evidence type="ECO:0000256" key="4">
    <source>
        <dbReference type="ARBA" id="ARBA00022452"/>
    </source>
</evidence>
<evidence type="ECO:0000256" key="18">
    <source>
        <dbReference type="SAM" id="SignalP"/>
    </source>
</evidence>
<dbReference type="STRING" id="743720.Psefu_0551"/>
<keyword evidence="5" id="KW-0410">Iron transport</keyword>
<dbReference type="RefSeq" id="WP_013789675.1">
    <property type="nucleotide sequence ID" value="NC_015556.1"/>
</dbReference>
<keyword evidence="7 18" id="KW-0732">Signal</keyword>
<reference evidence="21 22" key="1">
    <citation type="submission" date="2011-04" db="EMBL/GenBank/DDBJ databases">
        <title>Complete sequence of Pseudomonas fulva 12-X.</title>
        <authorList>
            <consortium name="US DOE Joint Genome Institute"/>
            <person name="Lucas S."/>
            <person name="Han J."/>
            <person name="Lapidus A."/>
            <person name="Cheng J.-F."/>
            <person name="Goodwin L."/>
            <person name="Pitluck S."/>
            <person name="Peters L."/>
            <person name="Mikhailova N."/>
            <person name="Pagani I."/>
            <person name="Davenport K."/>
            <person name="Han C."/>
            <person name="Tapia R."/>
            <person name="Land M."/>
            <person name="Hauser L."/>
            <person name="Kyrpides N."/>
            <person name="Ivanova N."/>
            <person name="Pagani I."/>
            <person name="Lcollab F.I."/>
            <person name="Woyke T."/>
        </authorList>
    </citation>
    <scope>NUCLEOTIDE SEQUENCE [LARGE SCALE GENOMIC DNA]</scope>
    <source>
        <strain evidence="22">12-X</strain>
    </source>
</reference>
<evidence type="ECO:0000259" key="20">
    <source>
        <dbReference type="Pfam" id="PF07715"/>
    </source>
</evidence>
<dbReference type="HOGENOM" id="CLU_008287_22_0_6"/>
<sequence length="754" mass="81852">MSIHRAPTKTVLTSLWLPVCFAASFSSAAVYAQTSLEISPQEAQSAEADGVSENALELEETAISASADASREGLVPEYEGGQVARGGRVGILGNKDYMETPFTSTSYTNQLIQDQQAHSVADILQNDPSVRIARGFGNFQELYVVRGFPLYSDDISYNGLYGLLPRQYVASEFIERVEVFRGANAFLNGAAPGGTGIGGAINILPKRAPNDPLTRLTVGAETNGFGTVSADVARRFGEEDRFGVRLNMAKRDGETSVKDQDRTLDMFSLGLDYQGDRLRLSADVGHQYHFIDRPQPSVTPTGGIPSAPDAKDNYGQSWTYSKEKQTFGTFRAEYDLSDAVTTWAAAGMRKGEEKNVLANPSSNAAGVTSAYRFDNYREETVTTGEVGMRFNLQTGPVSHEWVVSGAMYDTKDRNAYAASDYDNPFAGSIYNPYDTAKPENINFGGSMSDPNITARTHTQSLAIADTLGFFDNRLLVTLGARRQGLDVTGYDYDSGNRTSKYKKYETTPVAGIVYQLNEQVSVYGNYIEGLTAGEIAGRTTTLSDGSIVALRNPNASLAPYVSKQTELGLKYDGGFVGGSIALFQTEKPFSTVEDRTFKEGGEQRNRGIELSVFGEPTQGVRLLGGLTLLDAKLTKTQDGANDGNEPIGVPKIQANIGGEWDVPGFNGLSLNSRVTYTDSQYTNNANSLEIPSWTRLDIGARYGFKLDERDVTLRARLDNVTGRDYWASTGGYPGSNYLTLGEPRTLSVSATIDF</sequence>
<dbReference type="GO" id="GO:0009279">
    <property type="term" value="C:cell outer membrane"/>
    <property type="evidence" value="ECO:0007669"/>
    <property type="project" value="UniProtKB-SubCell"/>
</dbReference>
<dbReference type="Pfam" id="PF07715">
    <property type="entry name" value="Plug"/>
    <property type="match status" value="1"/>
</dbReference>
<evidence type="ECO:0000256" key="17">
    <source>
        <dbReference type="SAM" id="MobiDB-lite"/>
    </source>
</evidence>
<dbReference type="AlphaFoldDB" id="F6AIE5"/>
<evidence type="ECO:0000256" key="11">
    <source>
        <dbReference type="ARBA" id="ARBA00023136"/>
    </source>
</evidence>
<evidence type="ECO:0000256" key="15">
    <source>
        <dbReference type="PROSITE-ProRule" id="PRU10144"/>
    </source>
</evidence>
<accession>F6AIE5</accession>
<proteinExistence type="inferred from homology"/>
<dbReference type="InterPro" id="IPR037066">
    <property type="entry name" value="Plug_dom_sf"/>
</dbReference>
<evidence type="ECO:0000313" key="21">
    <source>
        <dbReference type="EMBL" id="AEF20533.1"/>
    </source>
</evidence>
<dbReference type="PROSITE" id="PS52016">
    <property type="entry name" value="TONB_DEPENDENT_REC_3"/>
    <property type="match status" value="1"/>
</dbReference>
<dbReference type="Gene3D" id="2.40.170.20">
    <property type="entry name" value="TonB-dependent receptor, beta-barrel domain"/>
    <property type="match status" value="1"/>
</dbReference>
<feature type="short sequence motif" description="TonB C-terminal box" evidence="15">
    <location>
        <begin position="737"/>
        <end position="754"/>
    </location>
</feature>
<dbReference type="GO" id="GO:0015891">
    <property type="term" value="P:siderophore transport"/>
    <property type="evidence" value="ECO:0007669"/>
    <property type="project" value="InterPro"/>
</dbReference>
<dbReference type="Proteomes" id="UP000000686">
    <property type="component" value="Chromosome"/>
</dbReference>
<dbReference type="GO" id="GO:0038023">
    <property type="term" value="F:signaling receptor activity"/>
    <property type="evidence" value="ECO:0007669"/>
    <property type="project" value="InterPro"/>
</dbReference>
<evidence type="ECO:0000256" key="3">
    <source>
        <dbReference type="ARBA" id="ARBA00022448"/>
    </source>
</evidence>
<feature type="signal peptide" evidence="18">
    <location>
        <begin position="1"/>
        <end position="28"/>
    </location>
</feature>
<dbReference type="Pfam" id="PF00593">
    <property type="entry name" value="TonB_dep_Rec_b-barrel"/>
    <property type="match status" value="1"/>
</dbReference>
<keyword evidence="3 14" id="KW-0813">Transport</keyword>
<evidence type="ECO:0000256" key="8">
    <source>
        <dbReference type="ARBA" id="ARBA00023004"/>
    </source>
</evidence>
<gene>
    <name evidence="21" type="ordered locus">Psefu_0551</name>
</gene>
<dbReference type="eggNOG" id="COG4774">
    <property type="taxonomic scope" value="Bacteria"/>
</dbReference>
<name>F6AIE5_PSEF1</name>
<feature type="domain" description="TonB-dependent receptor-like beta-barrel" evidence="19">
    <location>
        <begin position="275"/>
        <end position="720"/>
    </location>
</feature>
<dbReference type="PROSITE" id="PS01156">
    <property type="entry name" value="TONB_DEPENDENT_REC_2"/>
    <property type="match status" value="1"/>
</dbReference>
<keyword evidence="4 14" id="KW-1134">Transmembrane beta strand</keyword>
<feature type="domain" description="TonB-dependent receptor plug" evidence="20">
    <location>
        <begin position="98"/>
        <end position="195"/>
    </location>
</feature>
<dbReference type="Gene3D" id="2.170.130.10">
    <property type="entry name" value="TonB-dependent receptor, plug domain"/>
    <property type="match status" value="1"/>
</dbReference>
<dbReference type="InterPro" id="IPR039426">
    <property type="entry name" value="TonB-dep_rcpt-like"/>
</dbReference>
<evidence type="ECO:0000256" key="7">
    <source>
        <dbReference type="ARBA" id="ARBA00022729"/>
    </source>
</evidence>
<evidence type="ECO:0000256" key="13">
    <source>
        <dbReference type="ARBA" id="ARBA00023237"/>
    </source>
</evidence>
<comment type="subcellular location">
    <subcellularLocation>
        <location evidence="1 14">Cell outer membrane</location>
        <topology evidence="1 14">Multi-pass membrane protein</topology>
    </subcellularLocation>
</comment>
<dbReference type="GO" id="GO:0015344">
    <property type="term" value="F:siderophore uptake transmembrane transporter activity"/>
    <property type="evidence" value="ECO:0007669"/>
    <property type="project" value="TreeGrafter"/>
</dbReference>
<keyword evidence="8" id="KW-0408">Iron</keyword>
<keyword evidence="11 14" id="KW-0472">Membrane</keyword>
<evidence type="ECO:0000256" key="16">
    <source>
        <dbReference type="RuleBase" id="RU003357"/>
    </source>
</evidence>
<evidence type="ECO:0000256" key="9">
    <source>
        <dbReference type="ARBA" id="ARBA00023065"/>
    </source>
</evidence>
<organism evidence="21 22">
    <name type="scientific">Pseudomonas fulva (strain 12-X)</name>
    <dbReference type="NCBI Taxonomy" id="743720"/>
    <lineage>
        <taxon>Bacteria</taxon>
        <taxon>Pseudomonadati</taxon>
        <taxon>Pseudomonadota</taxon>
        <taxon>Gammaproteobacteria</taxon>
        <taxon>Pseudomonadales</taxon>
        <taxon>Pseudomonadaceae</taxon>
        <taxon>Pseudomonas</taxon>
    </lineage>
</organism>
<dbReference type="PANTHER" id="PTHR32552">
    <property type="entry name" value="FERRICHROME IRON RECEPTOR-RELATED"/>
    <property type="match status" value="1"/>
</dbReference>
<keyword evidence="13 14" id="KW-0998">Cell outer membrane</keyword>
<evidence type="ECO:0000256" key="12">
    <source>
        <dbReference type="ARBA" id="ARBA00023170"/>
    </source>
</evidence>
<feature type="chain" id="PRO_5003332954" evidence="18">
    <location>
        <begin position="29"/>
        <end position="754"/>
    </location>
</feature>
<evidence type="ECO:0000256" key="5">
    <source>
        <dbReference type="ARBA" id="ARBA00022496"/>
    </source>
</evidence>
<dbReference type="OrthoDB" id="8732650at2"/>
<dbReference type="InterPro" id="IPR036942">
    <property type="entry name" value="Beta-barrel_TonB_sf"/>
</dbReference>
<keyword evidence="10 16" id="KW-0798">TonB box</keyword>
<dbReference type="PANTHER" id="PTHR32552:SF82">
    <property type="entry name" value="FCUA PROTEIN"/>
    <property type="match status" value="1"/>
</dbReference>
<keyword evidence="22" id="KW-1185">Reference proteome</keyword>
<dbReference type="InterPro" id="IPR010105">
    <property type="entry name" value="TonB_sidphr_rcpt"/>
</dbReference>
<dbReference type="InterPro" id="IPR010917">
    <property type="entry name" value="TonB_rcpt_CS"/>
</dbReference>
<dbReference type="SUPFAM" id="SSF56935">
    <property type="entry name" value="Porins"/>
    <property type="match status" value="1"/>
</dbReference>
<dbReference type="InterPro" id="IPR000531">
    <property type="entry name" value="Beta-barrel_TonB"/>
</dbReference>
<feature type="region of interest" description="Disordered" evidence="17">
    <location>
        <begin position="291"/>
        <end position="310"/>
    </location>
</feature>
<dbReference type="CDD" id="cd01347">
    <property type="entry name" value="ligand_gated_channel"/>
    <property type="match status" value="1"/>
</dbReference>
<evidence type="ECO:0000256" key="14">
    <source>
        <dbReference type="PROSITE-ProRule" id="PRU01360"/>
    </source>
</evidence>
<dbReference type="KEGG" id="pfv:Psefu_0551"/>
<evidence type="ECO:0000256" key="1">
    <source>
        <dbReference type="ARBA" id="ARBA00004571"/>
    </source>
</evidence>
<dbReference type="EMBL" id="CP002727">
    <property type="protein sequence ID" value="AEF20533.1"/>
    <property type="molecule type" value="Genomic_DNA"/>
</dbReference>
<protein>
    <submittedName>
        <fullName evidence="21">TonB-dependent siderophore receptor</fullName>
    </submittedName>
</protein>
<keyword evidence="9" id="KW-0406">Ion transport</keyword>
<evidence type="ECO:0000256" key="2">
    <source>
        <dbReference type="ARBA" id="ARBA00009810"/>
    </source>
</evidence>
<dbReference type="NCBIfam" id="TIGR01783">
    <property type="entry name" value="TonB-siderophor"/>
    <property type="match status" value="1"/>
</dbReference>
<evidence type="ECO:0000256" key="6">
    <source>
        <dbReference type="ARBA" id="ARBA00022692"/>
    </source>
</evidence>
<evidence type="ECO:0000256" key="10">
    <source>
        <dbReference type="ARBA" id="ARBA00023077"/>
    </source>
</evidence>
<evidence type="ECO:0000259" key="19">
    <source>
        <dbReference type="Pfam" id="PF00593"/>
    </source>
</evidence>
<keyword evidence="12 21" id="KW-0675">Receptor</keyword>
<comment type="similarity">
    <text evidence="2 14 16">Belongs to the TonB-dependent receptor family.</text>
</comment>
<evidence type="ECO:0000313" key="22">
    <source>
        <dbReference type="Proteomes" id="UP000000686"/>
    </source>
</evidence>